<protein>
    <submittedName>
        <fullName evidence="2">Uncharacterized protein</fullName>
    </submittedName>
</protein>
<keyword evidence="1" id="KW-1133">Transmembrane helix</keyword>
<keyword evidence="1" id="KW-0812">Transmembrane</keyword>
<reference evidence="2 3" key="1">
    <citation type="submission" date="2018-05" db="EMBL/GenBank/DDBJ databases">
        <title>Genomic Encyclopedia of Type Strains, Phase IV (KMG-IV): sequencing the most valuable type-strain genomes for metagenomic binning, comparative biology and taxonomic classification.</title>
        <authorList>
            <person name="Goeker M."/>
        </authorList>
    </citation>
    <scope>NUCLEOTIDE SEQUENCE [LARGE SCALE GENOMIC DNA]</scope>
    <source>
        <strain evidence="2 3">JC118</strain>
    </source>
</reference>
<feature type="transmembrane region" description="Helical" evidence="1">
    <location>
        <begin position="33"/>
        <end position="53"/>
    </location>
</feature>
<name>A0A318LA09_9FIRM</name>
<evidence type="ECO:0000256" key="1">
    <source>
        <dbReference type="SAM" id="Phobius"/>
    </source>
</evidence>
<dbReference type="EMBL" id="QJKH01000007">
    <property type="protein sequence ID" value="PXX78507.1"/>
    <property type="molecule type" value="Genomic_DNA"/>
</dbReference>
<sequence length="269" mass="31745">MIKYDSYDKSVKVPIGLNFIDVLYLEGLRENGIQIFISCFLPTIAYLALIVTMNLKFEMFVFLPIAVISVLLYLVIHTRGLQAESKILKGYEYIQQQHFKTDKVRIFPLNDGDKYKDYVSQYGFATKDNFEIWFYGQTLNDLLKAKKFKPRFEYEEERWVEEYRKTFFGYLDEDYDVDIIFDTDSVNAYLKTIMSKMTKLEIFSMLFNNAKIIIRKEVPSVFTNSEAELAAMEVEKLIINKLYANMTVDIFICGGLQTFEFIRYFVLKK</sequence>
<keyword evidence="1" id="KW-0472">Membrane</keyword>
<comment type="caution">
    <text evidence="2">The sequence shown here is derived from an EMBL/GenBank/DDBJ whole genome shotgun (WGS) entry which is preliminary data.</text>
</comment>
<accession>A0A318LA09</accession>
<proteinExistence type="predicted"/>
<dbReference type="STRING" id="1034346.GCA_000313565_03005"/>
<organism evidence="2 3">
    <name type="scientific">Dielma fastidiosa</name>
    <dbReference type="NCBI Taxonomy" id="1034346"/>
    <lineage>
        <taxon>Bacteria</taxon>
        <taxon>Bacillati</taxon>
        <taxon>Bacillota</taxon>
        <taxon>Erysipelotrichia</taxon>
        <taxon>Erysipelotrichales</taxon>
        <taxon>Erysipelotrichaceae</taxon>
        <taxon>Dielma</taxon>
    </lineage>
</organism>
<feature type="transmembrane region" description="Helical" evidence="1">
    <location>
        <begin position="59"/>
        <end position="76"/>
    </location>
</feature>
<keyword evidence="3" id="KW-1185">Reference proteome</keyword>
<gene>
    <name evidence="2" type="ORF">DES51_10748</name>
</gene>
<dbReference type="RefSeq" id="WP_022939282.1">
    <property type="nucleotide sequence ID" value="NZ_CABKRQ010000008.1"/>
</dbReference>
<dbReference type="OrthoDB" id="9872964at2"/>
<dbReference type="Proteomes" id="UP000247612">
    <property type="component" value="Unassembled WGS sequence"/>
</dbReference>
<evidence type="ECO:0000313" key="3">
    <source>
        <dbReference type="Proteomes" id="UP000247612"/>
    </source>
</evidence>
<evidence type="ECO:0000313" key="2">
    <source>
        <dbReference type="EMBL" id="PXX78507.1"/>
    </source>
</evidence>
<dbReference type="AlphaFoldDB" id="A0A318LA09"/>